<evidence type="ECO:0000313" key="4">
    <source>
        <dbReference type="Proteomes" id="UP000002408"/>
    </source>
</evidence>
<evidence type="ECO:0000256" key="1">
    <source>
        <dbReference type="ARBA" id="ARBA00007847"/>
    </source>
</evidence>
<dbReference type="eggNOG" id="arCOG02005">
    <property type="taxonomic scope" value="Archaea"/>
</dbReference>
<reference evidence="4" key="1">
    <citation type="journal article" date="2015" name="Microbiology">
        <title>Genome of Methanoregula boonei 6A8 reveals adaptations to oligotrophic peatland environments.</title>
        <authorList>
            <person name="Braeuer S."/>
            <person name="Cadillo-Quiroz H."/>
            <person name="Kyrpides N."/>
            <person name="Woyke T."/>
            <person name="Goodwin L."/>
            <person name="Detter C."/>
            <person name="Podell S."/>
            <person name="Yavitt J.B."/>
            <person name="Zinder S.H."/>
        </authorList>
    </citation>
    <scope>NUCLEOTIDE SEQUENCE [LARGE SCALE GENOMIC DNA]</scope>
    <source>
        <strain evidence="4">DSM 21154 / JCM 14090 / 6A8</strain>
    </source>
</reference>
<organism evidence="3 4">
    <name type="scientific">Methanoregula boonei (strain DSM 21154 / JCM 14090 / 6A8)</name>
    <dbReference type="NCBI Taxonomy" id="456442"/>
    <lineage>
        <taxon>Archaea</taxon>
        <taxon>Methanobacteriati</taxon>
        <taxon>Methanobacteriota</taxon>
        <taxon>Stenosarchaea group</taxon>
        <taxon>Methanomicrobia</taxon>
        <taxon>Methanomicrobiales</taxon>
        <taxon>Methanoregulaceae</taxon>
        <taxon>Methanoregula</taxon>
    </lineage>
</organism>
<comment type="similarity">
    <text evidence="1">Belongs to the aspartate/glutamate racemases family.</text>
</comment>
<protein>
    <submittedName>
        <fullName evidence="3">Aspartate racemase</fullName>
    </submittedName>
</protein>
<sequence length="240" mass="26301">MKTIGIIGGVGWSSSAEYYRIMNEKVQSELGGDNSAQILMYSIQFGEFSGQERLAEAGNWTPLNATLVDAGMRLKRGGADFIVIASNTLNSRADLIEQSTGLPVLRIYDVTGAAVNKSGLKKVALLGTKYTMEAPFYRDTLKNKYGIDVVVPNATEQDYINNVIFDQLVRNDIRNDSREGYIRIINRLVDEEGAQGVILGCTEIPLLINQSDVNVPVFDTTRLHAEAAVDYALSNATTIN</sequence>
<proteinExistence type="inferred from homology"/>
<dbReference type="Proteomes" id="UP000002408">
    <property type="component" value="Chromosome"/>
</dbReference>
<gene>
    <name evidence="3" type="ordered locus">Mboo_2031</name>
</gene>
<dbReference type="PANTHER" id="PTHR21198:SF7">
    <property type="entry name" value="ASPARTATE-GLUTAMATE RACEMASE FAMILY"/>
    <property type="match status" value="1"/>
</dbReference>
<evidence type="ECO:0000313" key="3">
    <source>
        <dbReference type="EMBL" id="ABS56545.1"/>
    </source>
</evidence>
<evidence type="ECO:0000256" key="2">
    <source>
        <dbReference type="ARBA" id="ARBA00023235"/>
    </source>
</evidence>
<dbReference type="InterPro" id="IPR015942">
    <property type="entry name" value="Asp/Glu/hydantoin_racemase"/>
</dbReference>
<dbReference type="PROSITE" id="PS00924">
    <property type="entry name" value="ASP_GLU_RACEMASE_2"/>
    <property type="match status" value="1"/>
</dbReference>
<accession>A7I9Y4</accession>
<dbReference type="InterPro" id="IPR033134">
    <property type="entry name" value="Asp/Glu_racemase_AS_2"/>
</dbReference>
<dbReference type="AlphaFoldDB" id="A7I9Y4"/>
<dbReference type="SUPFAM" id="SSF53681">
    <property type="entry name" value="Aspartate/glutamate racemase"/>
    <property type="match status" value="2"/>
</dbReference>
<dbReference type="EMBL" id="CP000780">
    <property type="protein sequence ID" value="ABS56545.1"/>
    <property type="molecule type" value="Genomic_DNA"/>
</dbReference>
<dbReference type="NCBIfam" id="TIGR00035">
    <property type="entry name" value="asp_race"/>
    <property type="match status" value="1"/>
</dbReference>
<dbReference type="PANTHER" id="PTHR21198">
    <property type="entry name" value="GLUTAMATE RACEMASE"/>
    <property type="match status" value="1"/>
</dbReference>
<name>A7I9Y4_METB6</name>
<dbReference type="HOGENOM" id="CLU_055360_1_0_2"/>
<dbReference type="STRING" id="456442.Mboo_2031"/>
<dbReference type="KEGG" id="mbn:Mboo_2031"/>
<dbReference type="InterPro" id="IPR001920">
    <property type="entry name" value="Asp/Glu_race"/>
</dbReference>
<dbReference type="Pfam" id="PF01177">
    <property type="entry name" value="Asp_Glu_race"/>
    <property type="match status" value="1"/>
</dbReference>
<dbReference type="GO" id="GO:0047661">
    <property type="term" value="F:amino-acid racemase activity"/>
    <property type="evidence" value="ECO:0007669"/>
    <property type="project" value="InterPro"/>
</dbReference>
<keyword evidence="2" id="KW-0413">Isomerase</keyword>
<dbReference type="Gene3D" id="3.40.50.1860">
    <property type="match status" value="2"/>
</dbReference>
<dbReference type="InterPro" id="IPR004380">
    <property type="entry name" value="Asp_race"/>
</dbReference>
<keyword evidence="4" id="KW-1185">Reference proteome</keyword>